<sequence length="155" mass="17728">MILPEYRDGFGWSIVVPPMAEWSTSRLLHEVCGRMFPTWQAYDDGQLDKIVSADVHVVLARDTVEADEIHKNKSTKTVEAENISAITIRQREVLEARYFFETGEHLDIANTTICAGSRYADGFVPRAYWRDDEFDVSCVAPAFAYGSWRVRETVF</sequence>
<gene>
    <name evidence="1" type="ORF">A2370_02765</name>
</gene>
<proteinExistence type="predicted"/>
<reference evidence="1 2" key="1">
    <citation type="journal article" date="2016" name="Nat. Commun.">
        <title>Thousands of microbial genomes shed light on interconnected biogeochemical processes in an aquifer system.</title>
        <authorList>
            <person name="Anantharaman K."/>
            <person name="Brown C.T."/>
            <person name="Hug L.A."/>
            <person name="Sharon I."/>
            <person name="Castelle C.J."/>
            <person name="Probst A.J."/>
            <person name="Thomas B.C."/>
            <person name="Singh A."/>
            <person name="Wilkins M.J."/>
            <person name="Karaoz U."/>
            <person name="Brodie E.L."/>
            <person name="Williams K.H."/>
            <person name="Hubbard S.S."/>
            <person name="Banfield J.F."/>
        </authorList>
    </citation>
    <scope>NUCLEOTIDE SEQUENCE [LARGE SCALE GENOMIC DNA]</scope>
</reference>
<dbReference type="Proteomes" id="UP000176222">
    <property type="component" value="Unassembled WGS sequence"/>
</dbReference>
<comment type="caution">
    <text evidence="1">The sequence shown here is derived from an EMBL/GenBank/DDBJ whole genome shotgun (WGS) entry which is preliminary data.</text>
</comment>
<organism evidence="1 2">
    <name type="scientific">Candidatus Vogelbacteria bacterium RIFOXYB1_FULL_42_16</name>
    <dbReference type="NCBI Taxonomy" id="1802436"/>
    <lineage>
        <taxon>Bacteria</taxon>
        <taxon>Candidatus Vogeliibacteriota</taxon>
    </lineage>
</organism>
<evidence type="ECO:0000313" key="2">
    <source>
        <dbReference type="Proteomes" id="UP000176222"/>
    </source>
</evidence>
<dbReference type="AlphaFoldDB" id="A0A1G2QF32"/>
<accession>A0A1G2QF32</accession>
<name>A0A1G2QF32_9BACT</name>
<dbReference type="EMBL" id="MHTH01000005">
    <property type="protein sequence ID" value="OHA59087.1"/>
    <property type="molecule type" value="Genomic_DNA"/>
</dbReference>
<evidence type="ECO:0000313" key="1">
    <source>
        <dbReference type="EMBL" id="OHA59087.1"/>
    </source>
</evidence>
<protein>
    <submittedName>
        <fullName evidence="1">Uncharacterized protein</fullName>
    </submittedName>
</protein>